<sequence length="169" mass="18694">MKKIKTLIAAAVLGLGVTVSSISPAAVSMQTAEAATVKQGLVKVKNKYYYYNAKGKKVKNKWVTVKVKGKKQKYYFNKKGAALTGTAAVKNRLYCFDKKGRLNQKKSKKLAAYRQNSDFAGLKALIGEPKKAEYFDSCMGAGMDGILKYQGFTVYTYKENGKEIIQGFE</sequence>
<dbReference type="SUPFAM" id="SSF69360">
    <property type="entry name" value="Cell wall binding repeat"/>
    <property type="match status" value="1"/>
</dbReference>
<reference evidence="2 3" key="1">
    <citation type="submission" date="2021-10" db="EMBL/GenBank/DDBJ databases">
        <title>Anaerobic single-cell dispensing facilitates the cultivation of human gut bacteria.</title>
        <authorList>
            <person name="Afrizal A."/>
        </authorList>
    </citation>
    <scope>NUCLEOTIDE SEQUENCE [LARGE SCALE GENOMIC DNA]</scope>
    <source>
        <strain evidence="2 3">CLA-AA-H246</strain>
    </source>
</reference>
<gene>
    <name evidence="2" type="ORF">LKD42_10340</name>
</gene>
<dbReference type="EMBL" id="JAJEQE010000037">
    <property type="protein sequence ID" value="MCC2149649.1"/>
    <property type="molecule type" value="Genomic_DNA"/>
</dbReference>
<proteinExistence type="predicted"/>
<keyword evidence="3" id="KW-1185">Reference proteome</keyword>
<dbReference type="RefSeq" id="WP_147631880.1">
    <property type="nucleotide sequence ID" value="NZ_JAJEQE010000037.1"/>
</dbReference>
<evidence type="ECO:0000313" key="3">
    <source>
        <dbReference type="Proteomes" id="UP001299235"/>
    </source>
</evidence>
<dbReference type="Gene3D" id="2.10.270.20">
    <property type="match status" value="1"/>
</dbReference>
<evidence type="ECO:0000256" key="1">
    <source>
        <dbReference type="SAM" id="SignalP"/>
    </source>
</evidence>
<feature type="chain" id="PRO_5045960117" evidence="1">
    <location>
        <begin position="26"/>
        <end position="169"/>
    </location>
</feature>
<evidence type="ECO:0000313" key="2">
    <source>
        <dbReference type="EMBL" id="MCC2149649.1"/>
    </source>
</evidence>
<feature type="signal peptide" evidence="1">
    <location>
        <begin position="1"/>
        <end position="25"/>
    </location>
</feature>
<comment type="caution">
    <text evidence="2">The sequence shown here is derived from an EMBL/GenBank/DDBJ whole genome shotgun (WGS) entry which is preliminary data.</text>
</comment>
<name>A0ABS8EXH1_9FIRM</name>
<dbReference type="Proteomes" id="UP001299235">
    <property type="component" value="Unassembled WGS sequence"/>
</dbReference>
<keyword evidence="1" id="KW-0732">Signal</keyword>
<protein>
    <submittedName>
        <fullName evidence="2">Uncharacterized protein</fullName>
    </submittedName>
</protein>
<organism evidence="2 3">
    <name type="scientific">Hominisplanchenecus faecis</name>
    <dbReference type="NCBI Taxonomy" id="2885351"/>
    <lineage>
        <taxon>Bacteria</taxon>
        <taxon>Bacillati</taxon>
        <taxon>Bacillota</taxon>
        <taxon>Clostridia</taxon>
        <taxon>Lachnospirales</taxon>
        <taxon>Lachnospiraceae</taxon>
        <taxon>Hominisplanchenecus</taxon>
    </lineage>
</organism>
<accession>A0ABS8EXH1</accession>